<sequence length="244" mass="26556">MSFMDALCSTTSTCTVNIGDPPCVRGSPQCYDYNCLYVQKKIVHCTNPTFGGCQEGVICPKNFSTPTPTMTPNTTAPNASTSLPTMAPTVLPTVVPTTTPTGTPAATNADDSTSHTTSIILGTVLGVVLLVALVFWLCARRRRLREEDEDSGVNLSGYRPKQQIVLGSVNRPQPASMESFALDSVASKSMFNTVGRQSNHDLLSQKSDWWQQTNPSFHPTHDTRSESGLQFIAEERRTDPNVRL</sequence>
<dbReference type="Proteomes" id="UP000243579">
    <property type="component" value="Unassembled WGS sequence"/>
</dbReference>
<organism evidence="3 4">
    <name type="scientific">Achlya hypogyna</name>
    <name type="common">Oomycete</name>
    <name type="synonym">Protoachlya hypogyna</name>
    <dbReference type="NCBI Taxonomy" id="1202772"/>
    <lineage>
        <taxon>Eukaryota</taxon>
        <taxon>Sar</taxon>
        <taxon>Stramenopiles</taxon>
        <taxon>Oomycota</taxon>
        <taxon>Saprolegniomycetes</taxon>
        <taxon>Saprolegniales</taxon>
        <taxon>Achlyaceae</taxon>
        <taxon>Achlya</taxon>
    </lineage>
</organism>
<dbReference type="EMBL" id="JNBR01002865">
    <property type="protein sequence ID" value="OQR80869.1"/>
    <property type="molecule type" value="Genomic_DNA"/>
</dbReference>
<feature type="transmembrane region" description="Helical" evidence="2">
    <location>
        <begin position="119"/>
        <end position="139"/>
    </location>
</feature>
<feature type="region of interest" description="Disordered" evidence="1">
    <location>
        <begin position="213"/>
        <end position="244"/>
    </location>
</feature>
<name>A0A1V9Y586_ACHHY</name>
<evidence type="ECO:0000313" key="4">
    <source>
        <dbReference type="Proteomes" id="UP000243579"/>
    </source>
</evidence>
<evidence type="ECO:0000256" key="2">
    <source>
        <dbReference type="SAM" id="Phobius"/>
    </source>
</evidence>
<feature type="compositionally biased region" description="Basic and acidic residues" evidence="1">
    <location>
        <begin position="233"/>
        <end position="244"/>
    </location>
</feature>
<keyword evidence="2" id="KW-0812">Transmembrane</keyword>
<keyword evidence="4" id="KW-1185">Reference proteome</keyword>
<protein>
    <submittedName>
        <fullName evidence="3">Uncharacterized protein</fullName>
    </submittedName>
</protein>
<keyword evidence="2" id="KW-1133">Transmembrane helix</keyword>
<dbReference type="AlphaFoldDB" id="A0A1V9Y586"/>
<accession>A0A1V9Y586</accession>
<evidence type="ECO:0000313" key="3">
    <source>
        <dbReference type="EMBL" id="OQR80869.1"/>
    </source>
</evidence>
<comment type="caution">
    <text evidence="3">The sequence shown here is derived from an EMBL/GenBank/DDBJ whole genome shotgun (WGS) entry which is preliminary data.</text>
</comment>
<proteinExistence type="predicted"/>
<reference evidence="3 4" key="1">
    <citation type="journal article" date="2014" name="Genome Biol. Evol.">
        <title>The secreted proteins of Achlya hypogyna and Thraustotheca clavata identify the ancestral oomycete secretome and reveal gene acquisitions by horizontal gene transfer.</title>
        <authorList>
            <person name="Misner I."/>
            <person name="Blouin N."/>
            <person name="Leonard G."/>
            <person name="Richards T.A."/>
            <person name="Lane C.E."/>
        </authorList>
    </citation>
    <scope>NUCLEOTIDE SEQUENCE [LARGE SCALE GENOMIC DNA]</scope>
    <source>
        <strain evidence="3 4">ATCC 48635</strain>
    </source>
</reference>
<keyword evidence="2" id="KW-0472">Membrane</keyword>
<gene>
    <name evidence="3" type="ORF">ACHHYP_17107</name>
</gene>
<dbReference type="OrthoDB" id="77975at2759"/>
<evidence type="ECO:0000256" key="1">
    <source>
        <dbReference type="SAM" id="MobiDB-lite"/>
    </source>
</evidence>
<dbReference type="STRING" id="1202772.A0A1V9Y586"/>